<dbReference type="OrthoDB" id="3553147at2759"/>
<evidence type="ECO:0000259" key="3">
    <source>
        <dbReference type="Pfam" id="PF06985"/>
    </source>
</evidence>
<proteinExistence type="predicted"/>
<dbReference type="InParanoid" id="A0A7J6IG36"/>
<keyword evidence="2" id="KW-0812">Transmembrane</keyword>
<feature type="compositionally biased region" description="Basic and acidic residues" evidence="1">
    <location>
        <begin position="478"/>
        <end position="494"/>
    </location>
</feature>
<reference evidence="4 5" key="2">
    <citation type="submission" date="2020-04" db="EMBL/GenBank/DDBJ databases">
        <title>Genome sequencing and assembly of multiple isolates from the Colletotrichum gloeosporioides species complex.</title>
        <authorList>
            <person name="Gan P."/>
            <person name="Shirasu K."/>
        </authorList>
    </citation>
    <scope>NUCLEOTIDE SEQUENCE [LARGE SCALE GENOMIC DNA]</scope>
    <source>
        <strain evidence="4 5">Nara gc5</strain>
    </source>
</reference>
<accession>A0A7J6IG36</accession>
<sequence>MNPYQYRALGPGEIRLLRLHPAPDPRRDLTGTILHHELSNPAFRWASEGPYLEHKLPYEAVSYHWGSNTKTPFKVLVNDENADSSTPLSVIPLTASLHTLLRQIAYTDRDRVVWVDAICINQVRSADNVEKGAQIRMMPDIYGIAARVLVYLGPAANNSDLAIAFLEHMSDFADYLDEVLPTANFAAALAAGFAMPPPDAPDWPALRAFLRRPWFRRVWVIQEFVNATELTVMCGAREIDWRRLFLATRAYVDNLRLAQQGYNSNWLIPLVLLVPWYRRYRLDKWRLAHEGASAMHTTGDFRLRRAGYMSSAYMWFAYREETENDRWKEPVPMKRDFAAICEYERLAKPKMLEHRAEGRVFPFGRRGLLELFMMTGTFLATQPVDRIYALLGLAEDVDGEEFAPIYSKEQTLAAVSKRFAIGKIEQGQGAEVLARSGLRSKKSIKHAGKEGEVPSWVPDWTSVTYAQDKRPGFTLRSHGKEREEAESMESKNNEPGEDGTNSGLRTEGGDEKPLEDSMRLYTACGDTNFYHHFDETRNILYVKSIGVDSIAAIIPGRLRLGAFINEFLIMATFHVAGMEYPKGERLEDVIWRTQIGNRTSQGEVPGPEYFELYQMVKKRDRDMFIFVVFTWVVACVLMSPFALAILRRLPLYLEIFILATAFLKGKLPLKYARLSVVCILLLRWLYWVFAIPLLLFSLYVGVANIWQREFLVAVSQFGVTSASDVGSLPPECAMYTNQLSNIANKYELAVTKQGLLGLVPLCTEVGDRVGVIHGCDAPFVLRLDEQKGLLRVVGESYIHGIMDGELAGGLVEEVGLY</sequence>
<dbReference type="InterPro" id="IPR010730">
    <property type="entry name" value="HET"/>
</dbReference>
<evidence type="ECO:0000256" key="2">
    <source>
        <dbReference type="SAM" id="Phobius"/>
    </source>
</evidence>
<dbReference type="EMBL" id="ANPB02000010">
    <property type="protein sequence ID" value="KAF4475398.1"/>
    <property type="molecule type" value="Genomic_DNA"/>
</dbReference>
<gene>
    <name evidence="4" type="ORF">CGGC5_v016197</name>
</gene>
<keyword evidence="5" id="KW-1185">Reference proteome</keyword>
<dbReference type="PANTHER" id="PTHR24148:SF73">
    <property type="entry name" value="HET DOMAIN PROTEIN (AFU_ORTHOLOGUE AFUA_8G01020)"/>
    <property type="match status" value="1"/>
</dbReference>
<feature type="region of interest" description="Disordered" evidence="1">
    <location>
        <begin position="471"/>
        <end position="513"/>
    </location>
</feature>
<evidence type="ECO:0000313" key="5">
    <source>
        <dbReference type="Proteomes" id="UP000011096"/>
    </source>
</evidence>
<dbReference type="PANTHER" id="PTHR24148">
    <property type="entry name" value="ANKYRIN REPEAT DOMAIN-CONTAINING PROTEIN 39 HOMOLOG-RELATED"/>
    <property type="match status" value="1"/>
</dbReference>
<evidence type="ECO:0000256" key="1">
    <source>
        <dbReference type="SAM" id="MobiDB-lite"/>
    </source>
</evidence>
<keyword evidence="2" id="KW-0472">Membrane</keyword>
<name>A0A7J6IG36_COLFN</name>
<dbReference type="AlphaFoldDB" id="A0A7J6IG36"/>
<dbReference type="RefSeq" id="XP_031882617.1">
    <property type="nucleotide sequence ID" value="XM_032020285.1"/>
</dbReference>
<dbReference type="Pfam" id="PF26639">
    <property type="entry name" value="Het-6_barrel"/>
    <property type="match status" value="1"/>
</dbReference>
<keyword evidence="2" id="KW-1133">Transmembrane helix</keyword>
<feature type="transmembrane region" description="Helical" evidence="2">
    <location>
        <begin position="684"/>
        <end position="706"/>
    </location>
</feature>
<dbReference type="Proteomes" id="UP000011096">
    <property type="component" value="Unassembled WGS sequence"/>
</dbReference>
<dbReference type="GeneID" id="43604498"/>
<comment type="caution">
    <text evidence="4">The sequence shown here is derived from an EMBL/GenBank/DDBJ whole genome shotgun (WGS) entry which is preliminary data.</text>
</comment>
<feature type="transmembrane region" description="Helical" evidence="2">
    <location>
        <begin position="623"/>
        <end position="645"/>
    </location>
</feature>
<reference evidence="4 5" key="1">
    <citation type="submission" date="2012-08" db="EMBL/GenBank/DDBJ databases">
        <authorList>
            <person name="Gan P.H.P."/>
            <person name="Ikeda K."/>
            <person name="Irieda H."/>
            <person name="Narusaka M."/>
            <person name="O'Connell R.J."/>
            <person name="Narusaka Y."/>
            <person name="Takano Y."/>
            <person name="Kubo Y."/>
            <person name="Shirasu K."/>
        </authorList>
    </citation>
    <scope>NUCLEOTIDE SEQUENCE [LARGE SCALE GENOMIC DNA]</scope>
    <source>
        <strain evidence="4 5">Nara gc5</strain>
    </source>
</reference>
<feature type="domain" description="Heterokaryon incompatibility" evidence="3">
    <location>
        <begin position="58"/>
        <end position="223"/>
    </location>
</feature>
<organism evidence="4 5">
    <name type="scientific">Colletotrichum fructicola (strain Nara gc5)</name>
    <name type="common">Anthracnose fungus</name>
    <name type="synonym">Colletotrichum gloeosporioides (strain Nara gc5)</name>
    <dbReference type="NCBI Taxonomy" id="1213859"/>
    <lineage>
        <taxon>Eukaryota</taxon>
        <taxon>Fungi</taxon>
        <taxon>Dikarya</taxon>
        <taxon>Ascomycota</taxon>
        <taxon>Pezizomycotina</taxon>
        <taxon>Sordariomycetes</taxon>
        <taxon>Hypocreomycetidae</taxon>
        <taxon>Glomerellales</taxon>
        <taxon>Glomerellaceae</taxon>
        <taxon>Colletotrichum</taxon>
        <taxon>Colletotrichum gloeosporioides species complex</taxon>
    </lineage>
</organism>
<protein>
    <submittedName>
        <fullName evidence="4">Heterokaryon incompatibility protein 6, OR allele</fullName>
    </submittedName>
</protein>
<evidence type="ECO:0000313" key="4">
    <source>
        <dbReference type="EMBL" id="KAF4475398.1"/>
    </source>
</evidence>
<dbReference type="Pfam" id="PF06985">
    <property type="entry name" value="HET"/>
    <property type="match status" value="1"/>
</dbReference>
<dbReference type="InterPro" id="IPR052895">
    <property type="entry name" value="HetReg/Transcr_Mod"/>
</dbReference>